<feature type="transmembrane region" description="Helical" evidence="1">
    <location>
        <begin position="243"/>
        <end position="261"/>
    </location>
</feature>
<dbReference type="RefSeq" id="WP_078054822.1">
    <property type="nucleotide sequence ID" value="NZ_MRAE01000072.1"/>
</dbReference>
<evidence type="ECO:0000313" key="2">
    <source>
        <dbReference type="EMBL" id="OOO63133.1"/>
    </source>
</evidence>
<proteinExistence type="predicted"/>
<protein>
    <submittedName>
        <fullName evidence="2">Uncharacterized protein</fullName>
    </submittedName>
</protein>
<feature type="transmembrane region" description="Helical" evidence="1">
    <location>
        <begin position="158"/>
        <end position="178"/>
    </location>
</feature>
<evidence type="ECO:0000313" key="3">
    <source>
        <dbReference type="Proteomes" id="UP000190256"/>
    </source>
</evidence>
<organism evidence="2 3">
    <name type="scientific">Clostridium tepidum</name>
    <dbReference type="NCBI Taxonomy" id="1962263"/>
    <lineage>
        <taxon>Bacteria</taxon>
        <taxon>Bacillati</taxon>
        <taxon>Bacillota</taxon>
        <taxon>Clostridia</taxon>
        <taxon>Eubacteriales</taxon>
        <taxon>Clostridiaceae</taxon>
        <taxon>Clostridium</taxon>
    </lineage>
</organism>
<feature type="transmembrane region" description="Helical" evidence="1">
    <location>
        <begin position="109"/>
        <end position="138"/>
    </location>
</feature>
<feature type="transmembrane region" description="Helical" evidence="1">
    <location>
        <begin position="190"/>
        <end position="207"/>
    </location>
</feature>
<accession>A0A1S9HYM7</accession>
<keyword evidence="1" id="KW-0472">Membrane</keyword>
<dbReference type="EMBL" id="MRAE01000072">
    <property type="protein sequence ID" value="OOO63133.1"/>
    <property type="molecule type" value="Genomic_DNA"/>
</dbReference>
<sequence>IGGIIIYKIIEKPITKFIIISFIISVFIARINIIYIQNSNYDANLLDLIFLTLSGPNIREQNIFIESEWLLLQFVFLYLLADVSFSSFFEKGTLILLRIGSRGKLWAVLIGKIILNILLFLFIQILTIVLLGIYFFPIRFSNNILATSRLLRLNINNLYAVFCMLLLLFLTYITLALIQNTMSIILKSPIISLLFCCILQMFTLNSGKINVNLMKWLPGNQSIMVRHTLINPDVVNFNISWSIFYNLFFIVALIIIGFLYIDKLDII</sequence>
<dbReference type="AlphaFoldDB" id="A0A1S9HYM7"/>
<keyword evidence="1" id="KW-1133">Transmembrane helix</keyword>
<name>A0A1S9HYM7_9CLOT</name>
<feature type="transmembrane region" description="Helical" evidence="1">
    <location>
        <begin position="69"/>
        <end position="89"/>
    </location>
</feature>
<evidence type="ECO:0000256" key="1">
    <source>
        <dbReference type="SAM" id="Phobius"/>
    </source>
</evidence>
<comment type="caution">
    <text evidence="2">The sequence shown here is derived from an EMBL/GenBank/DDBJ whole genome shotgun (WGS) entry which is preliminary data.</text>
</comment>
<feature type="non-terminal residue" evidence="2">
    <location>
        <position position="1"/>
    </location>
</feature>
<feature type="transmembrane region" description="Helical" evidence="1">
    <location>
        <begin position="17"/>
        <end position="36"/>
    </location>
</feature>
<dbReference type="Proteomes" id="UP000190256">
    <property type="component" value="Unassembled WGS sequence"/>
</dbReference>
<reference evidence="2 3" key="1">
    <citation type="submission" date="2016-12" db="EMBL/GenBank/DDBJ databases">
        <title>Clostridium tepidum sp. nov., a close relative of Clostridium sporogenes and Clostridium botulinum Group I.</title>
        <authorList>
            <person name="Dobritsa A.P."/>
            <person name="Kutumbaka K.K."/>
            <person name="Werner K."/>
            <person name="Wiedmann M."/>
            <person name="Asmus A."/>
            <person name="Samadpour M."/>
        </authorList>
    </citation>
    <scope>NUCLEOTIDE SEQUENCE [LARGE SCALE GENOMIC DNA]</scope>
    <source>
        <strain evidence="2 3">IEH 97212</strain>
    </source>
</reference>
<gene>
    <name evidence="2" type="ORF">BS638_13715</name>
</gene>
<dbReference type="STRING" id="1962263.BS637_06620"/>
<keyword evidence="1" id="KW-0812">Transmembrane</keyword>